<dbReference type="Gene3D" id="3.40.930.10">
    <property type="entry name" value="Mannitol-specific EII, Chain A"/>
    <property type="match status" value="1"/>
</dbReference>
<accession>A0A3E3E064</accession>
<dbReference type="InterPro" id="IPR002178">
    <property type="entry name" value="PTS_EIIA_type-2_dom"/>
</dbReference>
<organism evidence="2 3">
    <name type="scientific">Anaerofustis stercorihominis</name>
    <dbReference type="NCBI Taxonomy" id="214853"/>
    <lineage>
        <taxon>Bacteria</taxon>
        <taxon>Bacillati</taxon>
        <taxon>Bacillota</taxon>
        <taxon>Clostridia</taxon>
        <taxon>Eubacteriales</taxon>
        <taxon>Eubacteriaceae</taxon>
        <taxon>Anaerofustis</taxon>
    </lineage>
</organism>
<keyword evidence="2" id="KW-0762">Sugar transport</keyword>
<dbReference type="Pfam" id="PF00359">
    <property type="entry name" value="PTS_EIIA_2"/>
    <property type="match status" value="1"/>
</dbReference>
<keyword evidence="2" id="KW-0813">Transport</keyword>
<evidence type="ECO:0000313" key="2">
    <source>
        <dbReference type="EMBL" id="RGD74569.1"/>
    </source>
</evidence>
<dbReference type="RefSeq" id="WP_117532260.1">
    <property type="nucleotide sequence ID" value="NZ_CP176644.1"/>
</dbReference>
<dbReference type="AlphaFoldDB" id="A0A3E3E064"/>
<dbReference type="EMBL" id="QUSM01000003">
    <property type="protein sequence ID" value="RGD74569.1"/>
    <property type="molecule type" value="Genomic_DNA"/>
</dbReference>
<reference evidence="2 3" key="1">
    <citation type="submission" date="2018-08" db="EMBL/GenBank/DDBJ databases">
        <title>A genome reference for cultivated species of the human gut microbiota.</title>
        <authorList>
            <person name="Zou Y."/>
            <person name="Xue W."/>
            <person name="Luo G."/>
        </authorList>
    </citation>
    <scope>NUCLEOTIDE SEQUENCE [LARGE SCALE GENOMIC DNA]</scope>
    <source>
        <strain evidence="2 3">AM25-6</strain>
    </source>
</reference>
<dbReference type="PANTHER" id="PTHR47738">
    <property type="entry name" value="PTS SYSTEM FRUCTOSE-LIKE EIIA COMPONENT-RELATED"/>
    <property type="match status" value="1"/>
</dbReference>
<feature type="domain" description="PTS EIIA type-2" evidence="1">
    <location>
        <begin position="1"/>
        <end position="147"/>
    </location>
</feature>
<sequence>MLKKEYILRDMDCSNSEEAIRMLADVLEKDGAVKDTFCKAVVDREKEYPTGLPAVAFDVAVPHTTGSHVNRPSIAVGFLSKPVMFRQMGSPEIELYPEVILMLAISDPEKQLVLLKKLMVFLQDENALKSLKASSTKDEVYEIVNSYI</sequence>
<name>A0A3E3E064_9FIRM</name>
<dbReference type="InterPro" id="IPR016152">
    <property type="entry name" value="PTrfase/Anion_transptr"/>
</dbReference>
<dbReference type="CDD" id="cd00211">
    <property type="entry name" value="PTS_IIA_fru"/>
    <property type="match status" value="1"/>
</dbReference>
<dbReference type="PROSITE" id="PS51094">
    <property type="entry name" value="PTS_EIIA_TYPE_2"/>
    <property type="match status" value="1"/>
</dbReference>
<dbReference type="SUPFAM" id="SSF55804">
    <property type="entry name" value="Phoshotransferase/anion transport protein"/>
    <property type="match status" value="1"/>
</dbReference>
<dbReference type="PANTHER" id="PTHR47738:SF3">
    <property type="entry name" value="PHOSPHOTRANSFERASE SYSTEM MANNITOL_FRUCTOSE-SPECIFIC IIA DOMAIN CONTAINING PROTEIN"/>
    <property type="match status" value="1"/>
</dbReference>
<evidence type="ECO:0000259" key="1">
    <source>
        <dbReference type="PROSITE" id="PS51094"/>
    </source>
</evidence>
<protein>
    <submittedName>
        <fullName evidence="2">PTS sugar transporter subunit IIA</fullName>
    </submittedName>
</protein>
<evidence type="ECO:0000313" key="3">
    <source>
        <dbReference type="Proteomes" id="UP000261212"/>
    </source>
</evidence>
<dbReference type="InterPro" id="IPR051541">
    <property type="entry name" value="PTS_SugarTrans_NitroReg"/>
</dbReference>
<gene>
    <name evidence="2" type="ORF">DW687_07375</name>
</gene>
<dbReference type="Proteomes" id="UP000261212">
    <property type="component" value="Unassembled WGS sequence"/>
</dbReference>
<comment type="caution">
    <text evidence="2">The sequence shown here is derived from an EMBL/GenBank/DDBJ whole genome shotgun (WGS) entry which is preliminary data.</text>
</comment>
<proteinExistence type="predicted"/>